<dbReference type="EMBL" id="BGZK01000564">
    <property type="protein sequence ID" value="GBP50380.1"/>
    <property type="molecule type" value="Genomic_DNA"/>
</dbReference>
<organism evidence="2 3">
    <name type="scientific">Eumeta variegata</name>
    <name type="common">Bagworm moth</name>
    <name type="synonym">Eumeta japonica</name>
    <dbReference type="NCBI Taxonomy" id="151549"/>
    <lineage>
        <taxon>Eukaryota</taxon>
        <taxon>Metazoa</taxon>
        <taxon>Ecdysozoa</taxon>
        <taxon>Arthropoda</taxon>
        <taxon>Hexapoda</taxon>
        <taxon>Insecta</taxon>
        <taxon>Pterygota</taxon>
        <taxon>Neoptera</taxon>
        <taxon>Endopterygota</taxon>
        <taxon>Lepidoptera</taxon>
        <taxon>Glossata</taxon>
        <taxon>Ditrysia</taxon>
        <taxon>Tineoidea</taxon>
        <taxon>Psychidae</taxon>
        <taxon>Oiketicinae</taxon>
        <taxon>Eumeta</taxon>
    </lineage>
</organism>
<evidence type="ECO:0000313" key="3">
    <source>
        <dbReference type="Proteomes" id="UP000299102"/>
    </source>
</evidence>
<evidence type="ECO:0000256" key="1">
    <source>
        <dbReference type="SAM" id="MobiDB-lite"/>
    </source>
</evidence>
<gene>
    <name evidence="2" type="ORF">EVAR_32625_1</name>
</gene>
<dbReference type="AlphaFoldDB" id="A0A4C1WHN6"/>
<evidence type="ECO:0000313" key="2">
    <source>
        <dbReference type="EMBL" id="GBP50380.1"/>
    </source>
</evidence>
<protein>
    <submittedName>
        <fullName evidence="2">Uncharacterized protein</fullName>
    </submittedName>
</protein>
<dbReference type="Proteomes" id="UP000299102">
    <property type="component" value="Unassembled WGS sequence"/>
</dbReference>
<sequence length="95" mass="10587">MDMEKQCKSHAWQHTFQVEKMVDTPFAKSGHYTTASFENQRMVTAKCYVSTCSCGVLEKFAKCVLAAKSSYITTTRPHVPLTDDASAVQSGHRPL</sequence>
<reference evidence="2 3" key="1">
    <citation type="journal article" date="2019" name="Commun. Biol.">
        <title>The bagworm genome reveals a unique fibroin gene that provides high tensile strength.</title>
        <authorList>
            <person name="Kono N."/>
            <person name="Nakamura H."/>
            <person name="Ohtoshi R."/>
            <person name="Tomita M."/>
            <person name="Numata K."/>
            <person name="Arakawa K."/>
        </authorList>
    </citation>
    <scope>NUCLEOTIDE SEQUENCE [LARGE SCALE GENOMIC DNA]</scope>
</reference>
<keyword evidence="3" id="KW-1185">Reference proteome</keyword>
<comment type="caution">
    <text evidence="2">The sequence shown here is derived from an EMBL/GenBank/DDBJ whole genome shotgun (WGS) entry which is preliminary data.</text>
</comment>
<accession>A0A4C1WHN6</accession>
<name>A0A4C1WHN6_EUMVA</name>
<feature type="region of interest" description="Disordered" evidence="1">
    <location>
        <begin position="76"/>
        <end position="95"/>
    </location>
</feature>
<proteinExistence type="predicted"/>